<protein>
    <submittedName>
        <fullName evidence="1">Glycerol kinase</fullName>
    </submittedName>
</protein>
<accession>A0ABQ9DSF9</accession>
<dbReference type="Proteomes" id="UP001145742">
    <property type="component" value="Unassembled WGS sequence"/>
</dbReference>
<name>A0ABQ9DSF9_9PASS</name>
<sequence length="161" mass="18657">MMGDFNYPDICWRSNKVNHKLCRRFLESIDNFLTQVMYPTKNLVLLDLILRKRGCLGEDLKIGDSLGCNDHEIVEFTIRQGESRGASNIITRNNGKAIFSHFSEFLGRIQSEEDLQERGIQECSLIFKDHFLQIQEQCISMTRKSGKGGKRTVWMNKEHLS</sequence>
<dbReference type="EMBL" id="WHWB01032597">
    <property type="protein sequence ID" value="KAJ7424919.1"/>
    <property type="molecule type" value="Genomic_DNA"/>
</dbReference>
<reference evidence="1" key="1">
    <citation type="submission" date="2019-10" db="EMBL/GenBank/DDBJ databases">
        <authorList>
            <person name="Soares A.E.R."/>
            <person name="Aleixo A."/>
            <person name="Schneider P."/>
            <person name="Miyaki C.Y."/>
            <person name="Schneider M.P."/>
            <person name="Mello C."/>
            <person name="Vasconcelos A.T.R."/>
        </authorList>
    </citation>
    <scope>NUCLEOTIDE SEQUENCE</scope>
    <source>
        <tissue evidence="1">Muscle</tissue>
    </source>
</reference>
<keyword evidence="1" id="KW-0808">Transferase</keyword>
<organism evidence="1 2">
    <name type="scientific">Willisornis vidua</name>
    <name type="common">Xingu scale-backed antbird</name>
    <dbReference type="NCBI Taxonomy" id="1566151"/>
    <lineage>
        <taxon>Eukaryota</taxon>
        <taxon>Metazoa</taxon>
        <taxon>Chordata</taxon>
        <taxon>Craniata</taxon>
        <taxon>Vertebrata</taxon>
        <taxon>Euteleostomi</taxon>
        <taxon>Archelosauria</taxon>
        <taxon>Archosauria</taxon>
        <taxon>Dinosauria</taxon>
        <taxon>Saurischia</taxon>
        <taxon>Theropoda</taxon>
        <taxon>Coelurosauria</taxon>
        <taxon>Aves</taxon>
        <taxon>Neognathae</taxon>
        <taxon>Neoaves</taxon>
        <taxon>Telluraves</taxon>
        <taxon>Australaves</taxon>
        <taxon>Passeriformes</taxon>
        <taxon>Thamnophilidae</taxon>
        <taxon>Willisornis</taxon>
    </lineage>
</organism>
<keyword evidence="1" id="KW-0418">Kinase</keyword>
<dbReference type="PANTHER" id="PTHR33395:SF22">
    <property type="entry name" value="REVERSE TRANSCRIPTASE DOMAIN-CONTAINING PROTEIN"/>
    <property type="match status" value="1"/>
</dbReference>
<evidence type="ECO:0000313" key="2">
    <source>
        <dbReference type="Proteomes" id="UP001145742"/>
    </source>
</evidence>
<dbReference type="GO" id="GO:0016301">
    <property type="term" value="F:kinase activity"/>
    <property type="evidence" value="ECO:0007669"/>
    <property type="project" value="UniProtKB-KW"/>
</dbReference>
<proteinExistence type="predicted"/>
<gene>
    <name evidence="1" type="ORF">WISP_26088</name>
</gene>
<evidence type="ECO:0000313" key="1">
    <source>
        <dbReference type="EMBL" id="KAJ7424919.1"/>
    </source>
</evidence>
<comment type="caution">
    <text evidence="1">The sequence shown here is derived from an EMBL/GenBank/DDBJ whole genome shotgun (WGS) entry which is preliminary data.</text>
</comment>
<keyword evidence="2" id="KW-1185">Reference proteome</keyword>
<dbReference type="PANTHER" id="PTHR33395">
    <property type="entry name" value="TRANSCRIPTASE, PUTATIVE-RELATED-RELATED"/>
    <property type="match status" value="1"/>
</dbReference>